<dbReference type="GeneID" id="6104515"/>
<evidence type="ECO:0000313" key="3">
    <source>
        <dbReference type="Proteomes" id="UP000006672"/>
    </source>
</evidence>
<keyword evidence="1" id="KW-0472">Membrane</keyword>
<reference evidence="2" key="2">
    <citation type="submission" date="2019-04" db="EMBL/GenBank/DDBJ databases">
        <authorList>
            <person name="Howe K."/>
            <person name="Paulini M."/>
            <person name="Williams G."/>
        </authorList>
    </citation>
    <scope>NUCLEOTIDE SEQUENCE [LARGE SCALE GENOMIC DNA]</scope>
    <source>
        <strain evidence="2">FR3</strain>
    </source>
</reference>
<accession>A0A4E9FIC1</accession>
<proteinExistence type="predicted"/>
<dbReference type="WBParaSite" id="Bm12852a.1">
    <property type="protein sequence ID" value="Bm12852a.1"/>
    <property type="gene ID" value="WBGene00233113"/>
</dbReference>
<dbReference type="OrthoDB" id="5851987at2759"/>
<dbReference type="CTD" id="6104515"/>
<keyword evidence="3" id="KW-1185">Reference proteome</keyword>
<gene>
    <name evidence="2 4" type="primary">Bm12852</name>
    <name evidence="2" type="ORF">BM_BM12852</name>
</gene>
<dbReference type="Proteomes" id="UP000006672">
    <property type="component" value="Unassembled WGS sequence"/>
</dbReference>
<name>A0A4E9FIC1_BRUMA</name>
<organism evidence="2">
    <name type="scientific">Brugia malayi</name>
    <name type="common">Filarial nematode worm</name>
    <dbReference type="NCBI Taxonomy" id="6279"/>
    <lineage>
        <taxon>Eukaryota</taxon>
        <taxon>Metazoa</taxon>
        <taxon>Ecdysozoa</taxon>
        <taxon>Nematoda</taxon>
        <taxon>Chromadorea</taxon>
        <taxon>Rhabditida</taxon>
        <taxon>Spirurina</taxon>
        <taxon>Spiruromorpha</taxon>
        <taxon>Filarioidea</taxon>
        <taxon>Onchocercidae</taxon>
        <taxon>Brugia</taxon>
    </lineage>
</organism>
<dbReference type="RefSeq" id="XP_042936217.1">
    <property type="nucleotide sequence ID" value="XM_043080283.1"/>
</dbReference>
<evidence type="ECO:0000256" key="1">
    <source>
        <dbReference type="SAM" id="Phobius"/>
    </source>
</evidence>
<evidence type="ECO:0000313" key="2">
    <source>
        <dbReference type="EMBL" id="VIO96246.1"/>
    </source>
</evidence>
<keyword evidence="1" id="KW-0812">Transmembrane</keyword>
<reference evidence="3" key="1">
    <citation type="journal article" date="2007" name="Science">
        <title>Draft genome of the filarial nematode parasite Brugia malayi.</title>
        <authorList>
            <person name="Ghedin E."/>
            <person name="Wang S."/>
            <person name="Spiro D."/>
            <person name="Caler E."/>
            <person name="Zhao Q."/>
            <person name="Crabtree J."/>
            <person name="Allen J.E."/>
            <person name="Delcher A.L."/>
            <person name="Guiliano D.B."/>
            <person name="Miranda-Saavedra D."/>
            <person name="Angiuoli S.V."/>
            <person name="Creasy T."/>
            <person name="Amedeo P."/>
            <person name="Haas B."/>
            <person name="El-Sayed N.M."/>
            <person name="Wortman J.R."/>
            <person name="Feldblyum T."/>
            <person name="Tallon L."/>
            <person name="Schatz M."/>
            <person name="Shumway M."/>
            <person name="Koo H."/>
            <person name="Salzberg S.L."/>
            <person name="Schobel S."/>
            <person name="Pertea M."/>
            <person name="Pop M."/>
            <person name="White O."/>
            <person name="Barton G.J."/>
            <person name="Carlow C.K."/>
            <person name="Crawford M.J."/>
            <person name="Daub J."/>
            <person name="Dimmic M.W."/>
            <person name="Estes C.F."/>
            <person name="Foster J.M."/>
            <person name="Ganatra M."/>
            <person name="Gregory W.F."/>
            <person name="Johnson N.M."/>
            <person name="Jin J."/>
            <person name="Komuniecki R."/>
            <person name="Korf I."/>
            <person name="Kumar S."/>
            <person name="Laney S."/>
            <person name="Li B.W."/>
            <person name="Li W."/>
            <person name="Lindblom T.H."/>
            <person name="Lustigman S."/>
            <person name="Ma D."/>
            <person name="Maina C.V."/>
            <person name="Martin D.M."/>
            <person name="McCarter J.P."/>
            <person name="McReynolds L."/>
            <person name="Mitreva M."/>
            <person name="Nutman T.B."/>
            <person name="Parkinson J."/>
            <person name="Peregrin-Alvarez J.M."/>
            <person name="Poole C."/>
            <person name="Ren Q."/>
            <person name="Saunders L."/>
            <person name="Sluder A.E."/>
            <person name="Smith K."/>
            <person name="Stanke M."/>
            <person name="Unnasch T.R."/>
            <person name="Ware J."/>
            <person name="Wei A.D."/>
            <person name="Weil G."/>
            <person name="Williams D.J."/>
            <person name="Zhang Y."/>
            <person name="Williams S.A."/>
            <person name="Fraser-Liggett C."/>
            <person name="Slatko B."/>
            <person name="Blaxter M.L."/>
            <person name="Scott A.L."/>
        </authorList>
    </citation>
    <scope>NUCLEOTIDE SEQUENCE</scope>
    <source>
        <strain evidence="3">FR3</strain>
    </source>
</reference>
<sequence length="254" mass="28451">MAVTNNGWSAILTLSLLGLIPFAALSFFIAIYFGSIRRAQIMKQQNVIVSPDQQIWIRDDKKKKSSVSNIQSADHKRTISRVKHCDAQIDTNRTFSITELGISGINEFGNTILKDTRPKINDETAVNSNMQLQSSCSSIIHRDAPTISSIIVVEGERTTRDTSRNQSSYQITSTPITRNLILTPKTPLTSSRDKASIQKILNNSSCEFIASHRITKHTSLQRTRNSTEQNSECIEFTIPEFQTDISKSLITEEC</sequence>
<dbReference type="EMBL" id="CAAKNF010000194">
    <property type="protein sequence ID" value="VIO96246.1"/>
    <property type="molecule type" value="Genomic_DNA"/>
</dbReference>
<accession>A0A5S6P9D9</accession>
<protein>
    <submittedName>
        <fullName evidence="2 4">Uncharacterized protein</fullName>
    </submittedName>
</protein>
<reference evidence="4" key="3">
    <citation type="submission" date="2019-12" db="UniProtKB">
        <authorList>
            <consortium name="WormBaseParasite"/>
        </authorList>
    </citation>
    <scope>IDENTIFICATION</scope>
</reference>
<keyword evidence="1" id="KW-1133">Transmembrane helix</keyword>
<dbReference type="AlphaFoldDB" id="A0A4E9FIC1"/>
<dbReference type="KEGG" id="bmy:BM_BM12852"/>
<evidence type="ECO:0000313" key="4">
    <source>
        <dbReference type="WBParaSite" id="Bm12852a.1"/>
    </source>
</evidence>
<feature type="transmembrane region" description="Helical" evidence="1">
    <location>
        <begin position="12"/>
        <end position="33"/>
    </location>
</feature>